<comment type="caution">
    <text evidence="2">The sequence shown here is derived from an EMBL/GenBank/DDBJ whole genome shotgun (WGS) entry which is preliminary data.</text>
</comment>
<dbReference type="STRING" id="1227493.C483_10446"/>
<evidence type="ECO:0000256" key="1">
    <source>
        <dbReference type="SAM" id="MobiDB-lite"/>
    </source>
</evidence>
<evidence type="ECO:0000313" key="3">
    <source>
        <dbReference type="Proteomes" id="UP000011519"/>
    </source>
</evidence>
<feature type="region of interest" description="Disordered" evidence="1">
    <location>
        <begin position="1"/>
        <end position="20"/>
    </location>
</feature>
<gene>
    <name evidence="2" type="ORF">C483_10446</name>
</gene>
<keyword evidence="3" id="KW-1185">Reference proteome</keyword>
<dbReference type="RefSeq" id="WP_006653287.1">
    <property type="nucleotide sequence ID" value="NZ_AOIM01000033.1"/>
</dbReference>
<evidence type="ECO:0000313" key="2">
    <source>
        <dbReference type="EMBL" id="ELY91097.1"/>
    </source>
</evidence>
<evidence type="ECO:0008006" key="4">
    <source>
        <dbReference type="Google" id="ProtNLM"/>
    </source>
</evidence>
<dbReference type="OrthoDB" id="188002at2157"/>
<feature type="compositionally biased region" description="Acidic residues" evidence="1">
    <location>
        <begin position="1"/>
        <end position="15"/>
    </location>
</feature>
<dbReference type="PATRIC" id="fig|1227493.4.peg.2079"/>
<dbReference type="AlphaFoldDB" id="L9ZZT6"/>
<dbReference type="EMBL" id="AOIM01000033">
    <property type="protein sequence ID" value="ELY91097.1"/>
    <property type="molecule type" value="Genomic_DNA"/>
</dbReference>
<proteinExistence type="predicted"/>
<dbReference type="InterPro" id="IPR009078">
    <property type="entry name" value="Ferritin-like_SF"/>
</dbReference>
<dbReference type="SUPFAM" id="SSF47240">
    <property type="entry name" value="Ferritin-like"/>
    <property type="match status" value="1"/>
</dbReference>
<organism evidence="2 3">
    <name type="scientific">Natrialba hulunbeirensis JCM 10989</name>
    <dbReference type="NCBI Taxonomy" id="1227493"/>
    <lineage>
        <taxon>Archaea</taxon>
        <taxon>Methanobacteriati</taxon>
        <taxon>Methanobacteriota</taxon>
        <taxon>Stenosarchaea group</taxon>
        <taxon>Halobacteria</taxon>
        <taxon>Halobacteriales</taxon>
        <taxon>Natrialbaceae</taxon>
        <taxon>Natrialba</taxon>
    </lineage>
</organism>
<accession>L9ZZT6</accession>
<sequence length="235" mass="25482">MTDDPDTDADTDTDADNPPTAKAVLETVRENAQTELSRLGSSKSLYADTGGEIETEPVLEATADAEYAAWRTFNAWAADESGNARETFETTAAEEREHLETVLEMQESCGDSEFAVESYDQTATPALHDYLRALESTPERVGGFLGRILASKRSKEQVVGYFVGDADPQTAAVFREFGDDLDTQLERAEALVAEYCSSDADRERAIEAATGAIETVYAAYVQNLEALGANPKPVC</sequence>
<name>L9ZZT6_9EURY</name>
<dbReference type="Proteomes" id="UP000011519">
    <property type="component" value="Unassembled WGS sequence"/>
</dbReference>
<reference evidence="2 3" key="1">
    <citation type="journal article" date="2014" name="PLoS Genet.">
        <title>Phylogenetically driven sequencing of extremely halophilic archaea reveals strategies for static and dynamic osmo-response.</title>
        <authorList>
            <person name="Becker E.A."/>
            <person name="Seitzer P.M."/>
            <person name="Tritt A."/>
            <person name="Larsen D."/>
            <person name="Krusor M."/>
            <person name="Yao A.I."/>
            <person name="Wu D."/>
            <person name="Madern D."/>
            <person name="Eisen J.A."/>
            <person name="Darling A.E."/>
            <person name="Facciotti M.T."/>
        </authorList>
    </citation>
    <scope>NUCLEOTIDE SEQUENCE [LARGE SCALE GENOMIC DNA]</scope>
    <source>
        <strain evidence="2 3">JCM 10989</strain>
    </source>
</reference>
<protein>
    <recommendedName>
        <fullName evidence="4">Rubrerythrin family protein</fullName>
    </recommendedName>
</protein>